<evidence type="ECO:0000313" key="2">
    <source>
        <dbReference type="Proteomes" id="UP000650833"/>
    </source>
</evidence>
<gene>
    <name evidence="1" type="ORF">INT46_010196</name>
</gene>
<dbReference type="Proteomes" id="UP000650833">
    <property type="component" value="Unassembled WGS sequence"/>
</dbReference>
<keyword evidence="2" id="KW-1185">Reference proteome</keyword>
<comment type="caution">
    <text evidence="1">The sequence shown here is derived from an EMBL/GenBank/DDBJ whole genome shotgun (WGS) entry which is preliminary data.</text>
</comment>
<reference evidence="1" key="1">
    <citation type="submission" date="2020-12" db="EMBL/GenBank/DDBJ databases">
        <title>Metabolic potential, ecology and presence of endohyphal bacteria is reflected in genomic diversity of Mucoromycotina.</title>
        <authorList>
            <person name="Muszewska A."/>
            <person name="Okrasinska A."/>
            <person name="Steczkiewicz K."/>
            <person name="Drgas O."/>
            <person name="Orlowska M."/>
            <person name="Perlinska-Lenart U."/>
            <person name="Aleksandrzak-Piekarczyk T."/>
            <person name="Szatraj K."/>
            <person name="Zielenkiewicz U."/>
            <person name="Pilsyk S."/>
            <person name="Malc E."/>
            <person name="Mieczkowski P."/>
            <person name="Kruszewska J.S."/>
            <person name="Biernat P."/>
            <person name="Pawlowska J."/>
        </authorList>
    </citation>
    <scope>NUCLEOTIDE SEQUENCE</scope>
    <source>
        <strain evidence="1">CBS 226.32</strain>
    </source>
</reference>
<dbReference type="EMBL" id="JAEPRC010001303">
    <property type="protein sequence ID" value="KAG2189649.1"/>
    <property type="molecule type" value="Genomic_DNA"/>
</dbReference>
<proteinExistence type="predicted"/>
<organism evidence="1 2">
    <name type="scientific">Mucor plumbeus</name>
    <dbReference type="NCBI Taxonomy" id="97098"/>
    <lineage>
        <taxon>Eukaryota</taxon>
        <taxon>Fungi</taxon>
        <taxon>Fungi incertae sedis</taxon>
        <taxon>Mucoromycota</taxon>
        <taxon>Mucoromycotina</taxon>
        <taxon>Mucoromycetes</taxon>
        <taxon>Mucorales</taxon>
        <taxon>Mucorineae</taxon>
        <taxon>Mucoraceae</taxon>
        <taxon>Mucor</taxon>
    </lineage>
</organism>
<evidence type="ECO:0000313" key="1">
    <source>
        <dbReference type="EMBL" id="KAG2189649.1"/>
    </source>
</evidence>
<dbReference type="OrthoDB" id="2284753at2759"/>
<sequence>MFEMGLLYHVGITLGNISADLSNQISYEVPEIEPNSYKPNGNPYESEEERKIMLDELKPFIDANTSISPKAYCNITGSEITLPQLLVSQKL</sequence>
<accession>A0A8H7QCX5</accession>
<name>A0A8H7QCX5_9FUNG</name>
<dbReference type="AlphaFoldDB" id="A0A8H7QCX5"/>
<protein>
    <submittedName>
        <fullName evidence="1">Uncharacterized protein</fullName>
    </submittedName>
</protein>